<organism evidence="1 2">
    <name type="scientific">Eretmocerus hayati</name>
    <dbReference type="NCBI Taxonomy" id="131215"/>
    <lineage>
        <taxon>Eukaryota</taxon>
        <taxon>Metazoa</taxon>
        <taxon>Ecdysozoa</taxon>
        <taxon>Arthropoda</taxon>
        <taxon>Hexapoda</taxon>
        <taxon>Insecta</taxon>
        <taxon>Pterygota</taxon>
        <taxon>Neoptera</taxon>
        <taxon>Endopterygota</taxon>
        <taxon>Hymenoptera</taxon>
        <taxon>Apocrita</taxon>
        <taxon>Proctotrupomorpha</taxon>
        <taxon>Chalcidoidea</taxon>
        <taxon>Aphelinidae</taxon>
        <taxon>Aphelininae</taxon>
        <taxon>Eretmocerus</taxon>
    </lineage>
</organism>
<evidence type="ECO:0000313" key="2">
    <source>
        <dbReference type="Proteomes" id="UP001239111"/>
    </source>
</evidence>
<comment type="caution">
    <text evidence="1">The sequence shown here is derived from an EMBL/GenBank/DDBJ whole genome shotgun (WGS) entry which is preliminary data.</text>
</comment>
<gene>
    <name evidence="1" type="ORF">QAD02_007665</name>
</gene>
<reference evidence="1" key="1">
    <citation type="submission" date="2023-04" db="EMBL/GenBank/DDBJ databases">
        <title>A chromosome-level genome assembly of the parasitoid wasp Eretmocerus hayati.</title>
        <authorList>
            <person name="Zhong Y."/>
            <person name="Liu S."/>
            <person name="Liu Y."/>
        </authorList>
    </citation>
    <scope>NUCLEOTIDE SEQUENCE</scope>
    <source>
        <strain evidence="1">ZJU_SS_LIU_2023</strain>
    </source>
</reference>
<sequence>MSVSIDTKDVAKKASGAQNRQGKAAQDEEFEQSKKFMCMDKYIISKVHSSTEKTTTDFLSPSLDIAHNPNLIRGGDSTDDFISQALRSLEHENTTLSNEKQDLSDIGKWPQSLNQNTIDYIIEKGPVQISLDK</sequence>
<keyword evidence="2" id="KW-1185">Reference proteome</keyword>
<name>A0ACC2N5J9_9HYME</name>
<evidence type="ECO:0000313" key="1">
    <source>
        <dbReference type="EMBL" id="KAJ8666003.1"/>
    </source>
</evidence>
<protein>
    <submittedName>
        <fullName evidence="1">Uncharacterized protein</fullName>
    </submittedName>
</protein>
<dbReference type="EMBL" id="CM056744">
    <property type="protein sequence ID" value="KAJ8666003.1"/>
    <property type="molecule type" value="Genomic_DNA"/>
</dbReference>
<proteinExistence type="predicted"/>
<accession>A0ACC2N5J9</accession>
<dbReference type="Proteomes" id="UP001239111">
    <property type="component" value="Chromosome 4"/>
</dbReference>